<feature type="compositionally biased region" description="Basic and acidic residues" evidence="1">
    <location>
        <begin position="54"/>
        <end position="63"/>
    </location>
</feature>
<evidence type="ECO:0000313" key="3">
    <source>
        <dbReference type="Proteomes" id="UP001500893"/>
    </source>
</evidence>
<comment type="caution">
    <text evidence="2">The sequence shown here is derived from an EMBL/GenBank/DDBJ whole genome shotgun (WGS) entry which is preliminary data.</text>
</comment>
<proteinExistence type="predicted"/>
<feature type="region of interest" description="Disordered" evidence="1">
    <location>
        <begin position="51"/>
        <end position="76"/>
    </location>
</feature>
<evidence type="ECO:0000313" key="2">
    <source>
        <dbReference type="EMBL" id="GAA3137391.1"/>
    </source>
</evidence>
<accession>A0ABP6N628</accession>
<dbReference type="EMBL" id="BAAAVM010000029">
    <property type="protein sequence ID" value="GAA3137391.1"/>
    <property type="molecule type" value="Genomic_DNA"/>
</dbReference>
<reference evidence="3" key="1">
    <citation type="journal article" date="2019" name="Int. J. Syst. Evol. Microbiol.">
        <title>The Global Catalogue of Microorganisms (GCM) 10K type strain sequencing project: providing services to taxonomists for standard genome sequencing and annotation.</title>
        <authorList>
            <consortium name="The Broad Institute Genomics Platform"/>
            <consortium name="The Broad Institute Genome Sequencing Center for Infectious Disease"/>
            <person name="Wu L."/>
            <person name="Ma J."/>
        </authorList>
    </citation>
    <scope>NUCLEOTIDE SEQUENCE [LARGE SCALE GENOMIC DNA]</scope>
    <source>
        <strain evidence="3">JCM 11574</strain>
    </source>
</reference>
<evidence type="ECO:0000256" key="1">
    <source>
        <dbReference type="SAM" id="MobiDB-lite"/>
    </source>
</evidence>
<organism evidence="2 3">
    <name type="scientific">Streptomyces rameus</name>
    <dbReference type="NCBI Taxonomy" id="68261"/>
    <lineage>
        <taxon>Bacteria</taxon>
        <taxon>Bacillati</taxon>
        <taxon>Actinomycetota</taxon>
        <taxon>Actinomycetes</taxon>
        <taxon>Kitasatosporales</taxon>
        <taxon>Streptomycetaceae</taxon>
        <taxon>Streptomyces</taxon>
    </lineage>
</organism>
<dbReference type="Proteomes" id="UP001500893">
    <property type="component" value="Unassembled WGS sequence"/>
</dbReference>
<name>A0ABP6N628_9ACTN</name>
<gene>
    <name evidence="2" type="ORF">GCM10010521_24470</name>
</gene>
<keyword evidence="3" id="KW-1185">Reference proteome</keyword>
<protein>
    <submittedName>
        <fullName evidence="2">Uncharacterized protein</fullName>
    </submittedName>
</protein>
<sequence length="76" mass="8211">MDGIGVVGAVAEPGRDRDAALRRQDQLKLQLPFHHGVLHDLRSSLVGAARTGPVRRERGEGRSHYAGPGKFFRGPG</sequence>